<proteinExistence type="predicted"/>
<dbReference type="SMART" id="SM00028">
    <property type="entry name" value="TPR"/>
    <property type="match status" value="2"/>
</dbReference>
<keyword evidence="2" id="KW-0732">Signal</keyword>
<dbReference type="Pfam" id="PF00515">
    <property type="entry name" value="TPR_1"/>
    <property type="match status" value="1"/>
</dbReference>
<dbReference type="SUPFAM" id="SSF48452">
    <property type="entry name" value="TPR-like"/>
    <property type="match status" value="1"/>
</dbReference>
<keyword evidence="4" id="KW-1185">Reference proteome</keyword>
<dbReference type="RefSeq" id="WP_249902904.1">
    <property type="nucleotide sequence ID" value="NZ_JAMGBA010000001.1"/>
</dbReference>
<sequence>MKLNPTAFALLLAAGGLVTTAPAVAQDKKDEAAAAPKQPQISSGARKEIVALQAAVNAKDAAAIPAAVAAAQAKAKNKDDHFVIAQLQLKAAVDAKDNAATLTALQAVLNSGYLSPAETLPLYMNLGQLHYNAKNFDPAAAAFEQVLKIDPNHLEATVMLGETRNGQGRAAEAVTLIEKAIAAKTASGQKADESWYKRSVALAFNAKLPNAPELSRKWVAAYPSPKTWRDTIRIYQTSSQLDDSGLIDTMRLAQATGALAGENDYFRFANTLVTKGFAGEAKMVLEQGFAANSIDKNKATFSQLYSLASTKSQGDRATLDGSAKTALAAPAARQAMVTAEAYYGYGDYQKSADLFRAALDKQGVDKDVANLRLGMALARAGDKAGATSALNAVGGTQAEIAKLWLAYVATKA</sequence>
<evidence type="ECO:0000313" key="3">
    <source>
        <dbReference type="EMBL" id="MCL6697542.1"/>
    </source>
</evidence>
<accession>A0ABT0RR95</accession>
<comment type="caution">
    <text evidence="3">The sequence shown here is derived from an EMBL/GenBank/DDBJ whole genome shotgun (WGS) entry which is preliminary data.</text>
</comment>
<name>A0ABT0RR95_9SPHN</name>
<dbReference type="Proteomes" id="UP001203410">
    <property type="component" value="Unassembled WGS sequence"/>
</dbReference>
<dbReference type="InterPro" id="IPR011990">
    <property type="entry name" value="TPR-like_helical_dom_sf"/>
</dbReference>
<evidence type="ECO:0000313" key="4">
    <source>
        <dbReference type="Proteomes" id="UP001203410"/>
    </source>
</evidence>
<dbReference type="PROSITE" id="PS50293">
    <property type="entry name" value="TPR_REGION"/>
    <property type="match status" value="1"/>
</dbReference>
<dbReference type="EMBL" id="JAMGBA010000001">
    <property type="protein sequence ID" value="MCL6697542.1"/>
    <property type="molecule type" value="Genomic_DNA"/>
</dbReference>
<evidence type="ECO:0000256" key="1">
    <source>
        <dbReference type="PROSITE-ProRule" id="PRU00339"/>
    </source>
</evidence>
<dbReference type="PROSITE" id="PS50005">
    <property type="entry name" value="TPR"/>
    <property type="match status" value="1"/>
</dbReference>
<gene>
    <name evidence="3" type="ORF">LZ496_01920</name>
</gene>
<dbReference type="Pfam" id="PF13432">
    <property type="entry name" value="TPR_16"/>
    <property type="match status" value="1"/>
</dbReference>
<feature type="signal peptide" evidence="2">
    <location>
        <begin position="1"/>
        <end position="25"/>
    </location>
</feature>
<organism evidence="3 4">
    <name type="scientific">Sphingomonas caseinilyticus</name>
    <dbReference type="NCBI Taxonomy" id="2908205"/>
    <lineage>
        <taxon>Bacteria</taxon>
        <taxon>Pseudomonadati</taxon>
        <taxon>Pseudomonadota</taxon>
        <taxon>Alphaproteobacteria</taxon>
        <taxon>Sphingomonadales</taxon>
        <taxon>Sphingomonadaceae</taxon>
        <taxon>Sphingomonas</taxon>
    </lineage>
</organism>
<dbReference type="InterPro" id="IPR019734">
    <property type="entry name" value="TPR_rpt"/>
</dbReference>
<keyword evidence="1" id="KW-0802">TPR repeat</keyword>
<feature type="chain" id="PRO_5046624205" evidence="2">
    <location>
        <begin position="26"/>
        <end position="412"/>
    </location>
</feature>
<dbReference type="Gene3D" id="1.25.40.10">
    <property type="entry name" value="Tetratricopeptide repeat domain"/>
    <property type="match status" value="1"/>
</dbReference>
<feature type="repeat" description="TPR" evidence="1">
    <location>
        <begin position="120"/>
        <end position="153"/>
    </location>
</feature>
<protein>
    <submittedName>
        <fullName evidence="3">Tetratricopeptide repeat protein</fullName>
    </submittedName>
</protein>
<evidence type="ECO:0000256" key="2">
    <source>
        <dbReference type="SAM" id="SignalP"/>
    </source>
</evidence>
<reference evidence="3 4" key="1">
    <citation type="submission" date="2022-05" db="EMBL/GenBank/DDBJ databases">
        <authorList>
            <person name="Jo J.-H."/>
            <person name="Im W.-T."/>
        </authorList>
    </citation>
    <scope>NUCLEOTIDE SEQUENCE [LARGE SCALE GENOMIC DNA]</scope>
    <source>
        <strain evidence="3 4">NSE70-1</strain>
    </source>
</reference>